<evidence type="ECO:0000313" key="2">
    <source>
        <dbReference type="EMBL" id="MFB9904876.1"/>
    </source>
</evidence>
<accession>A0ABV5ZYU0</accession>
<reference evidence="2 3" key="1">
    <citation type="submission" date="2024-09" db="EMBL/GenBank/DDBJ databases">
        <authorList>
            <person name="Sun Q."/>
            <person name="Mori K."/>
        </authorList>
    </citation>
    <scope>NUCLEOTIDE SEQUENCE [LARGE SCALE GENOMIC DNA]</scope>
    <source>
        <strain evidence="2 3">TBRC 7907</strain>
    </source>
</reference>
<evidence type="ECO:0000256" key="1">
    <source>
        <dbReference type="SAM" id="MobiDB-lite"/>
    </source>
</evidence>
<proteinExistence type="predicted"/>
<feature type="region of interest" description="Disordered" evidence="1">
    <location>
        <begin position="18"/>
        <end position="51"/>
    </location>
</feature>
<feature type="compositionally biased region" description="Basic and acidic residues" evidence="1">
    <location>
        <begin position="19"/>
        <end position="36"/>
    </location>
</feature>
<keyword evidence="3" id="KW-1185">Reference proteome</keyword>
<evidence type="ECO:0000313" key="3">
    <source>
        <dbReference type="Proteomes" id="UP001589693"/>
    </source>
</evidence>
<sequence length="75" mass="8067">MALPRWAGGFEEFGSAFDAGRRHQIDERDSHSMTRDEADDGAPPYSTVDLGGGVATLRLQAEPPVRGATPPVTDR</sequence>
<comment type="caution">
    <text evidence="2">The sequence shown here is derived from an EMBL/GenBank/DDBJ whole genome shotgun (WGS) entry which is preliminary data.</text>
</comment>
<dbReference type="InterPro" id="IPR045684">
    <property type="entry name" value="DUF6191"/>
</dbReference>
<dbReference type="Proteomes" id="UP001589693">
    <property type="component" value="Unassembled WGS sequence"/>
</dbReference>
<protein>
    <submittedName>
        <fullName evidence="2">DUF6191 domain-containing protein</fullName>
    </submittedName>
</protein>
<dbReference type="RefSeq" id="WP_377852074.1">
    <property type="nucleotide sequence ID" value="NZ_JBHLZU010000010.1"/>
</dbReference>
<organism evidence="2 3">
    <name type="scientific">Allokutzneria oryzae</name>
    <dbReference type="NCBI Taxonomy" id="1378989"/>
    <lineage>
        <taxon>Bacteria</taxon>
        <taxon>Bacillati</taxon>
        <taxon>Actinomycetota</taxon>
        <taxon>Actinomycetes</taxon>
        <taxon>Pseudonocardiales</taxon>
        <taxon>Pseudonocardiaceae</taxon>
        <taxon>Allokutzneria</taxon>
    </lineage>
</organism>
<dbReference type="EMBL" id="JBHLZU010000010">
    <property type="protein sequence ID" value="MFB9904876.1"/>
    <property type="molecule type" value="Genomic_DNA"/>
</dbReference>
<gene>
    <name evidence="2" type="ORF">ACFFQA_13115</name>
</gene>
<name>A0ABV5ZYU0_9PSEU</name>
<dbReference type="Pfam" id="PF19690">
    <property type="entry name" value="DUF6191"/>
    <property type="match status" value="1"/>
</dbReference>